<protein>
    <submittedName>
        <fullName evidence="3">14132_t:CDS:1</fullName>
    </submittedName>
</protein>
<name>A0A9W4SXC2_9GLOM</name>
<dbReference type="OrthoDB" id="6413124at2759"/>
<dbReference type="AlphaFoldDB" id="A0A9W4SXC2"/>
<sequence>MDPNFTRSKLNDSPSSQSSRTSALSNFMNEKFFLTSPAILEDSIESVENALFQQTESHLIWPNVLKISSQISRKTLYFYPVNMLCIMIVLTIHIRDALPA</sequence>
<organism evidence="3 4">
    <name type="scientific">Funneliformis geosporum</name>
    <dbReference type="NCBI Taxonomy" id="1117311"/>
    <lineage>
        <taxon>Eukaryota</taxon>
        <taxon>Fungi</taxon>
        <taxon>Fungi incertae sedis</taxon>
        <taxon>Mucoromycota</taxon>
        <taxon>Glomeromycotina</taxon>
        <taxon>Glomeromycetes</taxon>
        <taxon>Glomerales</taxon>
        <taxon>Glomeraceae</taxon>
        <taxon>Funneliformis</taxon>
    </lineage>
</organism>
<comment type="caution">
    <text evidence="3">The sequence shown here is derived from an EMBL/GenBank/DDBJ whole genome shotgun (WGS) entry which is preliminary data.</text>
</comment>
<evidence type="ECO:0000313" key="3">
    <source>
        <dbReference type="EMBL" id="CAI2185046.1"/>
    </source>
</evidence>
<gene>
    <name evidence="3" type="ORF">FWILDA_LOCUS11880</name>
</gene>
<evidence type="ECO:0000256" key="1">
    <source>
        <dbReference type="SAM" id="MobiDB-lite"/>
    </source>
</evidence>
<evidence type="ECO:0000256" key="2">
    <source>
        <dbReference type="SAM" id="Phobius"/>
    </source>
</evidence>
<feature type="transmembrane region" description="Helical" evidence="2">
    <location>
        <begin position="76"/>
        <end position="94"/>
    </location>
</feature>
<evidence type="ECO:0000313" key="4">
    <source>
        <dbReference type="Proteomes" id="UP001153678"/>
    </source>
</evidence>
<dbReference type="EMBL" id="CAMKVN010003564">
    <property type="protein sequence ID" value="CAI2185046.1"/>
    <property type="molecule type" value="Genomic_DNA"/>
</dbReference>
<keyword evidence="4" id="KW-1185">Reference proteome</keyword>
<keyword evidence="2" id="KW-0472">Membrane</keyword>
<keyword evidence="2" id="KW-0812">Transmembrane</keyword>
<keyword evidence="2" id="KW-1133">Transmembrane helix</keyword>
<dbReference type="Proteomes" id="UP001153678">
    <property type="component" value="Unassembled WGS sequence"/>
</dbReference>
<accession>A0A9W4SXC2</accession>
<proteinExistence type="predicted"/>
<feature type="region of interest" description="Disordered" evidence="1">
    <location>
        <begin position="1"/>
        <end position="22"/>
    </location>
</feature>
<reference evidence="3" key="1">
    <citation type="submission" date="2022-08" db="EMBL/GenBank/DDBJ databases">
        <authorList>
            <person name="Kallberg Y."/>
            <person name="Tangrot J."/>
            <person name="Rosling A."/>
        </authorList>
    </citation>
    <scope>NUCLEOTIDE SEQUENCE</scope>
    <source>
        <strain evidence="3">Wild A</strain>
    </source>
</reference>